<reference evidence="2" key="2">
    <citation type="journal article" date="2009" name="Genome Res.">
        <title>Comparative genomic analyses of the human fungal pathogens Coccidioides and their relatives.</title>
        <authorList>
            <person name="Sharpton T.J."/>
            <person name="Stajich J.E."/>
            <person name="Rounsley S.D."/>
            <person name="Gardner M.J."/>
            <person name="Wortman J.R."/>
            <person name="Jordar V.S."/>
            <person name="Maiti R."/>
            <person name="Kodira C.D."/>
            <person name="Neafsey D.E."/>
            <person name="Zeng Q."/>
            <person name="Hung C.-Y."/>
            <person name="McMahan C."/>
            <person name="Muszewska A."/>
            <person name="Grynberg M."/>
            <person name="Mandel M.A."/>
            <person name="Kellner E.M."/>
            <person name="Barker B.M."/>
            <person name="Galgiani J.N."/>
            <person name="Orbach M.J."/>
            <person name="Kirkland T.N."/>
            <person name="Cole G.T."/>
            <person name="Henn M.R."/>
            <person name="Birren B.W."/>
            <person name="Taylor J.W."/>
        </authorList>
    </citation>
    <scope>NUCLEOTIDE SEQUENCE [LARGE SCALE GENOMIC DNA]</scope>
    <source>
        <strain evidence="2">RMSCC 3488</strain>
    </source>
</reference>
<organism evidence="1 2">
    <name type="scientific">Coccidioides posadasii RMSCC 3488</name>
    <dbReference type="NCBI Taxonomy" id="454284"/>
    <lineage>
        <taxon>Eukaryota</taxon>
        <taxon>Fungi</taxon>
        <taxon>Dikarya</taxon>
        <taxon>Ascomycota</taxon>
        <taxon>Pezizomycotina</taxon>
        <taxon>Eurotiomycetes</taxon>
        <taxon>Eurotiomycetidae</taxon>
        <taxon>Onygenales</taxon>
        <taxon>Onygenaceae</taxon>
        <taxon>Coccidioides</taxon>
    </lineage>
</organism>
<gene>
    <name evidence="1" type="ORF">CPAG_09247</name>
</gene>
<sequence length="167" mass="19012">MADERMEVCSERQFSELLMKFVLLFSHFLRQVCGDELVELVLHFPSPTFRESRRLQHLKQIGCLLVGVSRLPSLLSVLYPLNLLQVHLEPAPPGPADGLEVGLFSLRPEIVICRCRLQFLKQPTFWAFSSCGRPGYPSPIYHSVELEPPPLVLPRSTLKEDVMHGFC</sequence>
<evidence type="ECO:0000313" key="1">
    <source>
        <dbReference type="EMBL" id="KMM72957.1"/>
    </source>
</evidence>
<dbReference type="VEuPathDB" id="FungiDB:CPAG_09247"/>
<evidence type="ECO:0000313" key="2">
    <source>
        <dbReference type="Proteomes" id="UP000054567"/>
    </source>
</evidence>
<dbReference type="Proteomes" id="UP000054567">
    <property type="component" value="Unassembled WGS sequence"/>
</dbReference>
<name>A0A0J6ILZ4_COCPO</name>
<reference evidence="2" key="3">
    <citation type="journal article" date="2010" name="Genome Res.">
        <title>Population genomic sequencing of Coccidioides fungi reveals recent hybridization and transposon control.</title>
        <authorList>
            <person name="Neafsey D.E."/>
            <person name="Barker B.M."/>
            <person name="Sharpton T.J."/>
            <person name="Stajich J.E."/>
            <person name="Park D.J."/>
            <person name="Whiston E."/>
            <person name="Hung C.-Y."/>
            <person name="McMahan C."/>
            <person name="White J."/>
            <person name="Sykes S."/>
            <person name="Heiman D."/>
            <person name="Young S."/>
            <person name="Zeng Q."/>
            <person name="Abouelleil A."/>
            <person name="Aftuck L."/>
            <person name="Bessette D."/>
            <person name="Brown A."/>
            <person name="FitzGerald M."/>
            <person name="Lui A."/>
            <person name="Macdonald J.P."/>
            <person name="Priest M."/>
            <person name="Orbach M.J."/>
            <person name="Galgiani J.N."/>
            <person name="Kirkland T.N."/>
            <person name="Cole G.T."/>
            <person name="Birren B.W."/>
            <person name="Henn M.R."/>
            <person name="Taylor J.W."/>
            <person name="Rounsley S.D."/>
        </authorList>
    </citation>
    <scope>NUCLEOTIDE SEQUENCE [LARGE SCALE GENOMIC DNA]</scope>
    <source>
        <strain evidence="2">RMSCC 3488</strain>
    </source>
</reference>
<accession>A0A0J6ILZ4</accession>
<dbReference type="AlphaFoldDB" id="A0A0J6ILZ4"/>
<dbReference type="EMBL" id="DS268114">
    <property type="protein sequence ID" value="KMM72957.1"/>
    <property type="molecule type" value="Genomic_DNA"/>
</dbReference>
<proteinExistence type="predicted"/>
<protein>
    <submittedName>
        <fullName evidence="1">Uncharacterized protein</fullName>
    </submittedName>
</protein>
<reference evidence="1 2" key="1">
    <citation type="submission" date="2007-06" db="EMBL/GenBank/DDBJ databases">
        <title>The Genome Sequence of Coccidioides posadasii RMSCC_3488.</title>
        <authorList>
            <consortium name="Coccidioides Genome Resources Consortium"/>
            <consortium name="The Broad Institute Genome Sequencing Platform"/>
            <person name="Henn M.R."/>
            <person name="Sykes S."/>
            <person name="Young S."/>
            <person name="Jaffe D."/>
            <person name="Berlin A."/>
            <person name="Alvarez P."/>
            <person name="Butler J."/>
            <person name="Gnerre S."/>
            <person name="Grabherr M."/>
            <person name="Mauceli E."/>
            <person name="Brockman W."/>
            <person name="Kodira C."/>
            <person name="Alvarado L."/>
            <person name="Zeng Q."/>
            <person name="Crawford M."/>
            <person name="Antoine C."/>
            <person name="Devon K."/>
            <person name="Galgiani J."/>
            <person name="Orsborn K."/>
            <person name="Lewis M.L."/>
            <person name="Nusbaum C."/>
            <person name="Galagan J."/>
            <person name="Birren B."/>
        </authorList>
    </citation>
    <scope>NUCLEOTIDE SEQUENCE [LARGE SCALE GENOMIC DNA]</scope>
    <source>
        <strain evidence="1 2">RMSCC 3488</strain>
    </source>
</reference>